<dbReference type="STRING" id="1664694.A0A0N1H689"/>
<organism evidence="1 2">
    <name type="scientific">Cyphellophora attinorum</name>
    <dbReference type="NCBI Taxonomy" id="1664694"/>
    <lineage>
        <taxon>Eukaryota</taxon>
        <taxon>Fungi</taxon>
        <taxon>Dikarya</taxon>
        <taxon>Ascomycota</taxon>
        <taxon>Pezizomycotina</taxon>
        <taxon>Eurotiomycetes</taxon>
        <taxon>Chaetothyriomycetidae</taxon>
        <taxon>Chaetothyriales</taxon>
        <taxon>Cyphellophoraceae</taxon>
        <taxon>Cyphellophora</taxon>
    </lineage>
</organism>
<dbReference type="EMBL" id="LFJN01000009">
    <property type="protein sequence ID" value="KPI41506.1"/>
    <property type="molecule type" value="Genomic_DNA"/>
</dbReference>
<evidence type="ECO:0000313" key="1">
    <source>
        <dbReference type="EMBL" id="KPI41506.1"/>
    </source>
</evidence>
<sequence>MLASPSAPPPDGLSLWNAKLAAMPLGSGSGYFLKQVHKRYHGHRKSLLVVSGSLDTWIASVADAISASDKTKSIRWRDMLEEPSDEQEDEAARLITSLSRDEPEEVISQTRRSLRQSLEQLTTTVASAVNETIREEPDLDLTVYWLRAIRLVMQPLRRAFPEEVALKDLGDLIPRLHLKLATKIATQVAQQHKPGDEGEHQAVVDELPSPAAFNLLQGLCDTMQEIGGSDIWSRPAIKSVKKALRHELFPTDSEAIWKKFDSEFLACALRDGQALPPESTEAKSAESYWQRTRLLFGILAE</sequence>
<keyword evidence="2" id="KW-1185">Reference proteome</keyword>
<dbReference type="AlphaFoldDB" id="A0A0N1H689"/>
<dbReference type="GeneID" id="28741662"/>
<proteinExistence type="predicted"/>
<comment type="caution">
    <text evidence="1">The sequence shown here is derived from an EMBL/GenBank/DDBJ whole genome shotgun (WGS) entry which is preliminary data.</text>
</comment>
<evidence type="ECO:0000313" key="2">
    <source>
        <dbReference type="Proteomes" id="UP000038010"/>
    </source>
</evidence>
<protein>
    <submittedName>
        <fullName evidence="1">Uncharacterized protein</fullName>
    </submittedName>
</protein>
<gene>
    <name evidence="1" type="ORF">AB675_9265</name>
</gene>
<accession>A0A0N1H689</accession>
<name>A0A0N1H689_9EURO</name>
<reference evidence="1 2" key="1">
    <citation type="submission" date="2015-06" db="EMBL/GenBank/DDBJ databases">
        <title>Draft genome of the ant-associated black yeast Phialophora attae CBS 131958.</title>
        <authorList>
            <person name="Moreno L.F."/>
            <person name="Stielow B.J."/>
            <person name="de Hoog S."/>
            <person name="Vicente V.A."/>
            <person name="Weiss V.A."/>
            <person name="de Vries M."/>
            <person name="Cruz L.M."/>
            <person name="Souza E.M."/>
        </authorList>
    </citation>
    <scope>NUCLEOTIDE SEQUENCE [LARGE SCALE GENOMIC DNA]</scope>
    <source>
        <strain evidence="1 2">CBS 131958</strain>
    </source>
</reference>
<dbReference type="OrthoDB" id="46189at2759"/>
<dbReference type="RefSeq" id="XP_018001469.1">
    <property type="nucleotide sequence ID" value="XM_018149782.1"/>
</dbReference>
<dbReference type="Proteomes" id="UP000038010">
    <property type="component" value="Unassembled WGS sequence"/>
</dbReference>
<dbReference type="VEuPathDB" id="FungiDB:AB675_9265"/>